<dbReference type="EMBL" id="REGN01010507">
    <property type="protein sequence ID" value="RMZ98872.1"/>
    <property type="molecule type" value="Genomic_DNA"/>
</dbReference>
<gene>
    <name evidence="1" type="ORF">BpHYR1_022283</name>
</gene>
<comment type="caution">
    <text evidence="1">The sequence shown here is derived from an EMBL/GenBank/DDBJ whole genome shotgun (WGS) entry which is preliminary data.</text>
</comment>
<organism evidence="1 2">
    <name type="scientific">Brachionus plicatilis</name>
    <name type="common">Marine rotifer</name>
    <name type="synonym">Brachionus muelleri</name>
    <dbReference type="NCBI Taxonomy" id="10195"/>
    <lineage>
        <taxon>Eukaryota</taxon>
        <taxon>Metazoa</taxon>
        <taxon>Spiralia</taxon>
        <taxon>Gnathifera</taxon>
        <taxon>Rotifera</taxon>
        <taxon>Eurotatoria</taxon>
        <taxon>Monogononta</taxon>
        <taxon>Pseudotrocha</taxon>
        <taxon>Ploima</taxon>
        <taxon>Brachionidae</taxon>
        <taxon>Brachionus</taxon>
    </lineage>
</organism>
<evidence type="ECO:0000313" key="2">
    <source>
        <dbReference type="Proteomes" id="UP000276133"/>
    </source>
</evidence>
<dbReference type="Proteomes" id="UP000276133">
    <property type="component" value="Unassembled WGS sequence"/>
</dbReference>
<reference evidence="1 2" key="1">
    <citation type="journal article" date="2018" name="Sci. Rep.">
        <title>Genomic signatures of local adaptation to the degree of environmental predictability in rotifers.</title>
        <authorList>
            <person name="Franch-Gras L."/>
            <person name="Hahn C."/>
            <person name="Garcia-Roger E.M."/>
            <person name="Carmona M.J."/>
            <person name="Serra M."/>
            <person name="Gomez A."/>
        </authorList>
    </citation>
    <scope>NUCLEOTIDE SEQUENCE [LARGE SCALE GENOMIC DNA]</scope>
    <source>
        <strain evidence="1">HYR1</strain>
    </source>
</reference>
<evidence type="ECO:0000313" key="1">
    <source>
        <dbReference type="EMBL" id="RMZ98872.1"/>
    </source>
</evidence>
<keyword evidence="2" id="KW-1185">Reference proteome</keyword>
<proteinExistence type="predicted"/>
<name>A0A3M7PIJ0_BRAPC</name>
<sequence length="108" mass="12716">MRTIRWNNRSKIKLNSSGNSQSSNYYYYYYHIMRKVYAKIDPSKDLKILTLGLFEKLPIPSDRGNAITQFSRNFFCHPFTSAVNYVRLKRVKPVNPITPKIVNNQPEI</sequence>
<dbReference type="AlphaFoldDB" id="A0A3M7PIJ0"/>
<accession>A0A3M7PIJ0</accession>
<protein>
    <submittedName>
        <fullName evidence="1">Uncharacterized protein</fullName>
    </submittedName>
</protein>